<evidence type="ECO:0000313" key="2">
    <source>
        <dbReference type="EMBL" id="OAA70753.1"/>
    </source>
</evidence>
<dbReference type="Pfam" id="PF20150">
    <property type="entry name" value="2EXR"/>
    <property type="match status" value="1"/>
</dbReference>
<reference evidence="2 3" key="1">
    <citation type="journal article" date="2016" name="Genome Biol. Evol.">
        <title>Divergent and convergent evolution of fungal pathogenicity.</title>
        <authorList>
            <person name="Shang Y."/>
            <person name="Xiao G."/>
            <person name="Zheng P."/>
            <person name="Cen K."/>
            <person name="Zhan S."/>
            <person name="Wang C."/>
        </authorList>
    </citation>
    <scope>NUCLEOTIDE SEQUENCE [LARGE SCALE GENOMIC DNA]</scope>
    <source>
        <strain evidence="2 3">RCEF 1005</strain>
    </source>
</reference>
<proteinExistence type="predicted"/>
<feature type="domain" description="2EXR" evidence="1">
    <location>
        <begin position="9"/>
        <end position="136"/>
    </location>
</feature>
<dbReference type="Proteomes" id="UP000076881">
    <property type="component" value="Unassembled WGS sequence"/>
</dbReference>
<evidence type="ECO:0000313" key="3">
    <source>
        <dbReference type="Proteomes" id="UP000076881"/>
    </source>
</evidence>
<dbReference type="OrthoDB" id="4861005at2759"/>
<gene>
    <name evidence="2" type="ORF">LEL_09344</name>
</gene>
<protein>
    <recommendedName>
        <fullName evidence="1">2EXR domain-containing protein</fullName>
    </recommendedName>
</protein>
<comment type="caution">
    <text evidence="2">The sequence shown here is derived from an EMBL/GenBank/DDBJ whole genome shotgun (WGS) entry which is preliminary data.</text>
</comment>
<dbReference type="AlphaFoldDB" id="A0A168BZQ5"/>
<accession>A0A168BZQ5</accession>
<name>A0A168BZQ5_CORDF</name>
<organism evidence="2 3">
    <name type="scientific">Akanthomyces lecanii RCEF 1005</name>
    <dbReference type="NCBI Taxonomy" id="1081108"/>
    <lineage>
        <taxon>Eukaryota</taxon>
        <taxon>Fungi</taxon>
        <taxon>Dikarya</taxon>
        <taxon>Ascomycota</taxon>
        <taxon>Pezizomycotina</taxon>
        <taxon>Sordariomycetes</taxon>
        <taxon>Hypocreomycetidae</taxon>
        <taxon>Hypocreales</taxon>
        <taxon>Cordycipitaceae</taxon>
        <taxon>Akanthomyces</taxon>
        <taxon>Cordyceps confragosa</taxon>
    </lineage>
</organism>
<dbReference type="EMBL" id="AZHF01000009">
    <property type="protein sequence ID" value="OAA70753.1"/>
    <property type="molecule type" value="Genomic_DNA"/>
</dbReference>
<evidence type="ECO:0000259" key="1">
    <source>
        <dbReference type="Pfam" id="PF20150"/>
    </source>
</evidence>
<keyword evidence="3" id="KW-1185">Reference proteome</keyword>
<sequence length="167" mass="19324">MDEQPMRVFPLFSQFPVNIRRRIWLATLGPMTVTFDTKLVPCGDEDLSEGPAEDISCCTPEKLAYYTAPPLFSNFSRYNGYIELSDGSSRLHFAVKAPAAYQVCKESQEFLKFIFAEPVKPEGGLPSWFRFDIDTIRFEDVLLDIVARHPWFTQTQHLHVFIVYEIY</sequence>
<dbReference type="InterPro" id="IPR045518">
    <property type="entry name" value="2EXR"/>
</dbReference>